<evidence type="ECO:0000256" key="1">
    <source>
        <dbReference type="SAM" id="Phobius"/>
    </source>
</evidence>
<dbReference type="EMBL" id="SNYL01000025">
    <property type="protein sequence ID" value="TDQ37634.1"/>
    <property type="molecule type" value="Genomic_DNA"/>
</dbReference>
<feature type="transmembrane region" description="Helical" evidence="1">
    <location>
        <begin position="47"/>
        <end position="68"/>
    </location>
</feature>
<dbReference type="Proteomes" id="UP000295510">
    <property type="component" value="Unassembled WGS sequence"/>
</dbReference>
<name>A0A4R6U3F1_9BURK</name>
<dbReference type="RefSeq" id="WP_133599514.1">
    <property type="nucleotide sequence ID" value="NZ_SNYL01000025.1"/>
</dbReference>
<accession>A0A4R6U3F1</accession>
<gene>
    <name evidence="2" type="ORF">DFR43_12513</name>
</gene>
<keyword evidence="1" id="KW-0812">Transmembrane</keyword>
<feature type="transmembrane region" description="Helical" evidence="1">
    <location>
        <begin position="21"/>
        <end position="41"/>
    </location>
</feature>
<keyword evidence="1" id="KW-0472">Membrane</keyword>
<organism evidence="2 3">
    <name type="scientific">Tepidicella xavieri</name>
    <dbReference type="NCBI Taxonomy" id="360241"/>
    <lineage>
        <taxon>Bacteria</taxon>
        <taxon>Pseudomonadati</taxon>
        <taxon>Pseudomonadota</taxon>
        <taxon>Betaproteobacteria</taxon>
        <taxon>Burkholderiales</taxon>
        <taxon>Tepidicella</taxon>
    </lineage>
</organism>
<protein>
    <submittedName>
        <fullName evidence="2">Uncharacterized protein</fullName>
    </submittedName>
</protein>
<keyword evidence="1" id="KW-1133">Transmembrane helix</keyword>
<sequence>MLPASDGLARLRRLWRPRHPLFRLMLVFNVLSSGMAWTLHLARPEGALLWILTLLALGNALAGMVLLWRLWQETAADPEDANANRPDGRTP</sequence>
<evidence type="ECO:0000313" key="2">
    <source>
        <dbReference type="EMBL" id="TDQ37634.1"/>
    </source>
</evidence>
<dbReference type="AlphaFoldDB" id="A0A4R6U3F1"/>
<reference evidence="2 3" key="1">
    <citation type="submission" date="2019-03" db="EMBL/GenBank/DDBJ databases">
        <title>Genomic Encyclopedia of Type Strains, Phase IV (KMG-IV): sequencing the most valuable type-strain genomes for metagenomic binning, comparative biology and taxonomic classification.</title>
        <authorList>
            <person name="Goeker M."/>
        </authorList>
    </citation>
    <scope>NUCLEOTIDE SEQUENCE [LARGE SCALE GENOMIC DNA]</scope>
    <source>
        <strain evidence="2 3">DSM 19605</strain>
    </source>
</reference>
<keyword evidence="3" id="KW-1185">Reference proteome</keyword>
<proteinExistence type="predicted"/>
<comment type="caution">
    <text evidence="2">The sequence shown here is derived from an EMBL/GenBank/DDBJ whole genome shotgun (WGS) entry which is preliminary data.</text>
</comment>
<evidence type="ECO:0000313" key="3">
    <source>
        <dbReference type="Proteomes" id="UP000295510"/>
    </source>
</evidence>